<dbReference type="Proteomes" id="UP000199041">
    <property type="component" value="Unassembled WGS sequence"/>
</dbReference>
<dbReference type="Pfam" id="PF10262">
    <property type="entry name" value="Rdx"/>
    <property type="match status" value="1"/>
</dbReference>
<dbReference type="PANTHER" id="PTHR36417">
    <property type="entry name" value="SELENOPROTEIN DOMAIN PROTEIN (AFU_ORTHOLOGUE AFUA_1G05220)"/>
    <property type="match status" value="1"/>
</dbReference>
<dbReference type="OrthoDB" id="9811366at2"/>
<protein>
    <submittedName>
        <fullName evidence="2">Selenoprotein W-related protein</fullName>
    </submittedName>
</protein>
<dbReference type="SUPFAM" id="SSF52833">
    <property type="entry name" value="Thioredoxin-like"/>
    <property type="match status" value="1"/>
</dbReference>
<evidence type="ECO:0000256" key="1">
    <source>
        <dbReference type="ARBA" id="ARBA00023284"/>
    </source>
</evidence>
<keyword evidence="1" id="KW-0676">Redox-active center</keyword>
<dbReference type="Gene3D" id="3.40.30.10">
    <property type="entry name" value="Glutaredoxin"/>
    <property type="match status" value="1"/>
</dbReference>
<dbReference type="InterPro" id="IPR011893">
    <property type="entry name" value="Selenoprotein_Rdx-typ"/>
</dbReference>
<dbReference type="NCBIfam" id="TIGR02174">
    <property type="entry name" value="CXXU_selWTH"/>
    <property type="match status" value="1"/>
</dbReference>
<sequence length="99" mass="11389">MKIKPIIEIEYCPKCGWLLRSAYVAQELLTTFADELGGVTLTPSAVTGRFQIRLDKKELFDRKKNGGFEDVKLYKIMIRDLICKDKPLGHTERKKTLES</sequence>
<name>A0A1H3WCG1_9BACT</name>
<dbReference type="PANTHER" id="PTHR36417:SF2">
    <property type="entry name" value="SELENOPROTEIN DOMAIN PROTEIN (AFU_ORTHOLOGUE AFUA_1G05220)"/>
    <property type="match status" value="1"/>
</dbReference>
<evidence type="ECO:0000313" key="2">
    <source>
        <dbReference type="EMBL" id="SDZ84084.1"/>
    </source>
</evidence>
<evidence type="ECO:0000313" key="3">
    <source>
        <dbReference type="Proteomes" id="UP000199041"/>
    </source>
</evidence>
<dbReference type="RefSeq" id="WP_091393483.1">
    <property type="nucleotide sequence ID" value="NZ_FNQY01000002.1"/>
</dbReference>
<dbReference type="AlphaFoldDB" id="A0A1H3WCG1"/>
<dbReference type="InterPro" id="IPR036249">
    <property type="entry name" value="Thioredoxin-like_sf"/>
</dbReference>
<gene>
    <name evidence="2" type="ORF">SAMN05192529_102268</name>
</gene>
<proteinExistence type="predicted"/>
<accession>A0A1H3WCG1</accession>
<dbReference type="STRING" id="551991.SAMN05192529_102268"/>
<dbReference type="EMBL" id="FNQY01000002">
    <property type="protein sequence ID" value="SDZ84084.1"/>
    <property type="molecule type" value="Genomic_DNA"/>
</dbReference>
<keyword evidence="3" id="KW-1185">Reference proteome</keyword>
<reference evidence="2 3" key="1">
    <citation type="submission" date="2016-10" db="EMBL/GenBank/DDBJ databases">
        <authorList>
            <person name="de Groot N.N."/>
        </authorList>
    </citation>
    <scope>NUCLEOTIDE SEQUENCE [LARGE SCALE GENOMIC DNA]</scope>
    <source>
        <strain evidence="2 3">Vu-144</strain>
    </source>
</reference>
<organism evidence="2 3">
    <name type="scientific">Arachidicoccus rhizosphaerae</name>
    <dbReference type="NCBI Taxonomy" id="551991"/>
    <lineage>
        <taxon>Bacteria</taxon>
        <taxon>Pseudomonadati</taxon>
        <taxon>Bacteroidota</taxon>
        <taxon>Chitinophagia</taxon>
        <taxon>Chitinophagales</taxon>
        <taxon>Chitinophagaceae</taxon>
        <taxon>Arachidicoccus</taxon>
    </lineage>
</organism>